<evidence type="ECO:0000313" key="3">
    <source>
        <dbReference type="EMBL" id="OGY13180.1"/>
    </source>
</evidence>
<dbReference type="Proteomes" id="UP000177685">
    <property type="component" value="Unassembled WGS sequence"/>
</dbReference>
<sequence>MESAFQKQVHGGSAVILKHLSDALVDSGDEITILCRYRRNNTQEFKLNSKTTVKPILKFKEVFPDAYFTPPYNIASAIAKISDYIERHDVFINFDSNFIFQDIIKSRVPIINCLHDFVYSGALQGTFLFRRDTMVANSVYTKAVIMSTVGRFFTDLEKRIIVINNGIDAAHFKKVKPRKIFKYIPRKVAGKRLLLCPHRPEDGKGIFEAIQVLDLLCNKYKRKNYLLLIPIGLDVKVSTEIKEFYKKVEKFIKSYKLNDSVLFHEWIPFSLMNEYYSLGRVTLCIGNQIESFGNIPLESILCGTPPIISRIGAYRYVLPEWAVIKTNYGDLEDVALKILGTKDNSDLKDSIDYIDNNYSLENMSERYVSLIHSRKLNPPLKYHPRRSNLFTIPPWCYVSKKGLYNDYERNYRKAKKLEKLFINQPGGFSYRDALYFGLSKNEVDYEVESGYVVPYLE</sequence>
<keyword evidence="1" id="KW-0808">Transferase</keyword>
<dbReference type="Pfam" id="PF00534">
    <property type="entry name" value="Glycos_transf_1"/>
    <property type="match status" value="1"/>
</dbReference>
<gene>
    <name evidence="3" type="ORF">A3A58_02010</name>
</gene>
<dbReference type="EMBL" id="MHCD01000040">
    <property type="protein sequence ID" value="OGY13180.1"/>
    <property type="molecule type" value="Genomic_DNA"/>
</dbReference>
<dbReference type="PANTHER" id="PTHR46401:SF2">
    <property type="entry name" value="GLYCOSYLTRANSFERASE WBBK-RELATED"/>
    <property type="match status" value="1"/>
</dbReference>
<reference evidence="3 4" key="1">
    <citation type="journal article" date="2016" name="Nat. Commun.">
        <title>Thousands of microbial genomes shed light on interconnected biogeochemical processes in an aquifer system.</title>
        <authorList>
            <person name="Anantharaman K."/>
            <person name="Brown C.T."/>
            <person name="Hug L.A."/>
            <person name="Sharon I."/>
            <person name="Castelle C.J."/>
            <person name="Probst A.J."/>
            <person name="Thomas B.C."/>
            <person name="Singh A."/>
            <person name="Wilkins M.J."/>
            <person name="Karaoz U."/>
            <person name="Brodie E.L."/>
            <person name="Williams K.H."/>
            <person name="Hubbard S.S."/>
            <person name="Banfield J.F."/>
        </authorList>
    </citation>
    <scope>NUCLEOTIDE SEQUENCE [LARGE SCALE GENOMIC DNA]</scope>
</reference>
<accession>A0A1G1VCP5</accession>
<dbReference type="PANTHER" id="PTHR46401">
    <property type="entry name" value="GLYCOSYLTRANSFERASE WBBK-RELATED"/>
    <property type="match status" value="1"/>
</dbReference>
<evidence type="ECO:0000256" key="1">
    <source>
        <dbReference type="ARBA" id="ARBA00022679"/>
    </source>
</evidence>
<dbReference type="AlphaFoldDB" id="A0A1G1VCP5"/>
<evidence type="ECO:0000313" key="4">
    <source>
        <dbReference type="Proteomes" id="UP000177685"/>
    </source>
</evidence>
<comment type="caution">
    <text evidence="3">The sequence shown here is derived from an EMBL/GenBank/DDBJ whole genome shotgun (WGS) entry which is preliminary data.</text>
</comment>
<dbReference type="GO" id="GO:0016757">
    <property type="term" value="F:glycosyltransferase activity"/>
    <property type="evidence" value="ECO:0007669"/>
    <property type="project" value="InterPro"/>
</dbReference>
<dbReference type="InterPro" id="IPR001296">
    <property type="entry name" value="Glyco_trans_1"/>
</dbReference>
<feature type="domain" description="Glycosyl transferase family 1" evidence="2">
    <location>
        <begin position="186"/>
        <end position="341"/>
    </location>
</feature>
<name>A0A1G1VCP5_9BACT</name>
<organism evidence="3 4">
    <name type="scientific">Candidatus Blackburnbacteria bacterium RIFCSPLOWO2_01_FULL_41_27</name>
    <dbReference type="NCBI Taxonomy" id="1797520"/>
    <lineage>
        <taxon>Bacteria</taxon>
        <taxon>Candidatus Blackburniibacteriota</taxon>
    </lineage>
</organism>
<dbReference type="Gene3D" id="3.40.50.2000">
    <property type="entry name" value="Glycogen Phosphorylase B"/>
    <property type="match status" value="2"/>
</dbReference>
<dbReference type="CDD" id="cd03801">
    <property type="entry name" value="GT4_PimA-like"/>
    <property type="match status" value="1"/>
</dbReference>
<proteinExistence type="predicted"/>
<dbReference type="SUPFAM" id="SSF53756">
    <property type="entry name" value="UDP-Glycosyltransferase/glycogen phosphorylase"/>
    <property type="match status" value="1"/>
</dbReference>
<evidence type="ECO:0000259" key="2">
    <source>
        <dbReference type="Pfam" id="PF00534"/>
    </source>
</evidence>
<protein>
    <recommendedName>
        <fullName evidence="2">Glycosyl transferase family 1 domain-containing protein</fullName>
    </recommendedName>
</protein>